<reference evidence="1 2" key="1">
    <citation type="journal article" date="2014" name="Genome Announc.">
        <title>Complete genome sequences of nine mycobacteriophages.</title>
        <authorList>
            <person name="Franceschelli J.J."/>
            <person name="Suarez C.A."/>
            <person name="Teran L."/>
            <person name="Raya R.R."/>
            <person name="Morbidoni H.R."/>
        </authorList>
    </citation>
    <scope>NUCLEOTIDE SEQUENCE [LARGE SCALE GENOMIC DNA]</scope>
</reference>
<sequence length="90" mass="9913">MTLPRACGYCAEQRDVLTVFGEELDPTMDQMIEAWHDNNHPGPGPFLSDPGWYHPNGQGDGVLLRDVTLAPSEVICAECHLVHRPGTECP</sequence>
<organism evidence="1 2">
    <name type="scientific">Mycobacterium phage Julie1</name>
    <dbReference type="NCBI Taxonomy" id="1463812"/>
    <lineage>
        <taxon>Viruses</taxon>
        <taxon>Duplodnaviria</taxon>
        <taxon>Heunggongvirae</taxon>
        <taxon>Uroviricota</taxon>
        <taxon>Caudoviricetes</taxon>
        <taxon>Bclasvirinae</taxon>
        <taxon>Julieunavirus</taxon>
        <taxon>Julieunavirus julie1</taxon>
    </lineage>
</organism>
<evidence type="ECO:0000313" key="1">
    <source>
        <dbReference type="EMBL" id="AHJ88580.1"/>
    </source>
</evidence>
<dbReference type="EMBL" id="KJ433976">
    <property type="protein sequence ID" value="AHJ88580.1"/>
    <property type="molecule type" value="Genomic_DNA"/>
</dbReference>
<dbReference type="GeneID" id="18505944"/>
<keyword evidence="2" id="KW-1185">Reference proteome</keyword>
<protein>
    <submittedName>
        <fullName evidence="1">Uncharacterized protein</fullName>
    </submittedName>
</protein>
<dbReference type="Proteomes" id="UP000203096">
    <property type="component" value="Segment"/>
</dbReference>
<accession>W8EES6</accession>
<evidence type="ECO:0000313" key="2">
    <source>
        <dbReference type="Proteomes" id="UP000203096"/>
    </source>
</evidence>
<dbReference type="KEGG" id="vg:18505944"/>
<dbReference type="RefSeq" id="YP_009009280.1">
    <property type="nucleotide sequence ID" value="NC_023600.1"/>
</dbReference>
<proteinExistence type="predicted"/>
<name>W8EES6_9CAUD</name>
<gene>
    <name evidence="1" type="ORF">Jolie1_080</name>
</gene>